<dbReference type="AlphaFoldDB" id="A0A553PI40"/>
<feature type="transmembrane region" description="Helical" evidence="8">
    <location>
        <begin position="721"/>
        <end position="740"/>
    </location>
</feature>
<keyword evidence="7 8" id="KW-0472">Membrane</keyword>
<dbReference type="PANTHER" id="PTHR48021">
    <property type="match status" value="1"/>
</dbReference>
<name>A0A553PI40_TIGCA</name>
<dbReference type="InterPro" id="IPR005828">
    <property type="entry name" value="MFS_sugar_transport-like"/>
</dbReference>
<feature type="transmembrane region" description="Helical" evidence="8">
    <location>
        <begin position="601"/>
        <end position="620"/>
    </location>
</feature>
<dbReference type="GO" id="GO:0005886">
    <property type="term" value="C:plasma membrane"/>
    <property type="evidence" value="ECO:0007669"/>
    <property type="project" value="UniProtKB-SubCell"/>
</dbReference>
<evidence type="ECO:0000256" key="2">
    <source>
        <dbReference type="ARBA" id="ARBA00022448"/>
    </source>
</evidence>
<feature type="transmembrane region" description="Helical" evidence="8">
    <location>
        <begin position="540"/>
        <end position="562"/>
    </location>
</feature>
<feature type="transmembrane region" description="Helical" evidence="8">
    <location>
        <begin position="786"/>
        <end position="810"/>
    </location>
</feature>
<feature type="transmembrane region" description="Helical" evidence="8">
    <location>
        <begin position="387"/>
        <end position="414"/>
    </location>
</feature>
<evidence type="ECO:0000256" key="8">
    <source>
        <dbReference type="SAM" id="Phobius"/>
    </source>
</evidence>
<feature type="transmembrane region" description="Helical" evidence="8">
    <location>
        <begin position="118"/>
        <end position="138"/>
    </location>
</feature>
<feature type="transmembrane region" description="Helical" evidence="8">
    <location>
        <begin position="32"/>
        <end position="52"/>
    </location>
</feature>
<organism evidence="10 11">
    <name type="scientific">Tigriopus californicus</name>
    <name type="common">Marine copepod</name>
    <dbReference type="NCBI Taxonomy" id="6832"/>
    <lineage>
        <taxon>Eukaryota</taxon>
        <taxon>Metazoa</taxon>
        <taxon>Ecdysozoa</taxon>
        <taxon>Arthropoda</taxon>
        <taxon>Crustacea</taxon>
        <taxon>Multicrustacea</taxon>
        <taxon>Hexanauplia</taxon>
        <taxon>Copepoda</taxon>
        <taxon>Harpacticoida</taxon>
        <taxon>Harpacticidae</taxon>
        <taxon>Tigriopus</taxon>
    </lineage>
</organism>
<dbReference type="PROSITE" id="PS00216">
    <property type="entry name" value="SUGAR_TRANSPORT_1"/>
    <property type="match status" value="2"/>
</dbReference>
<dbReference type="OMA" id="IMCFVAC"/>
<keyword evidence="3" id="KW-1003">Cell membrane</keyword>
<dbReference type="PANTHER" id="PTHR48021:SF1">
    <property type="entry name" value="GH07001P-RELATED"/>
    <property type="match status" value="1"/>
</dbReference>
<feature type="transmembrane region" description="Helical" evidence="8">
    <location>
        <begin position="364"/>
        <end position="381"/>
    </location>
</feature>
<dbReference type="FunFam" id="1.20.1250.20:FF:000218">
    <property type="entry name" value="facilitated trehalose transporter Tret1"/>
    <property type="match status" value="2"/>
</dbReference>
<keyword evidence="5 8" id="KW-0812">Transmembrane</keyword>
<evidence type="ECO:0000256" key="1">
    <source>
        <dbReference type="ARBA" id="ARBA00004651"/>
    </source>
</evidence>
<protein>
    <recommendedName>
        <fullName evidence="9">Major facilitator superfamily (MFS) profile domain-containing protein</fullName>
    </recommendedName>
</protein>
<evidence type="ECO:0000256" key="5">
    <source>
        <dbReference type="ARBA" id="ARBA00022692"/>
    </source>
</evidence>
<evidence type="ECO:0000313" key="10">
    <source>
        <dbReference type="EMBL" id="TRY77327.1"/>
    </source>
</evidence>
<dbReference type="EMBL" id="VCGU01000004">
    <property type="protein sequence ID" value="TRY77327.1"/>
    <property type="molecule type" value="Genomic_DNA"/>
</dbReference>
<accession>A0A553PI40</accession>
<feature type="domain" description="Major facilitator superfamily (MFS) profile" evidence="9">
    <location>
        <begin position="1"/>
        <end position="419"/>
    </location>
</feature>
<evidence type="ECO:0000256" key="4">
    <source>
        <dbReference type="ARBA" id="ARBA00022597"/>
    </source>
</evidence>
<feature type="transmembrane region" description="Helical" evidence="8">
    <location>
        <begin position="845"/>
        <end position="872"/>
    </location>
</feature>
<dbReference type="STRING" id="6832.A0A553PI40"/>
<keyword evidence="11" id="KW-1185">Reference proteome</keyword>
<reference evidence="10 11" key="1">
    <citation type="journal article" date="2018" name="Nat. Ecol. Evol.">
        <title>Genomic signatures of mitonuclear coevolution across populations of Tigriopus californicus.</title>
        <authorList>
            <person name="Barreto F.S."/>
            <person name="Watson E.T."/>
            <person name="Lima T.G."/>
            <person name="Willett C.S."/>
            <person name="Edmands S."/>
            <person name="Li W."/>
            <person name="Burton R.S."/>
        </authorList>
    </citation>
    <scope>NUCLEOTIDE SEQUENCE [LARGE SCALE GENOMIC DNA]</scope>
    <source>
        <strain evidence="10 11">San Diego</strain>
    </source>
</reference>
<comment type="subcellular location">
    <subcellularLocation>
        <location evidence="1">Cell membrane</location>
        <topology evidence="1">Multi-pass membrane protein</topology>
    </subcellularLocation>
</comment>
<feature type="transmembrane region" description="Helical" evidence="8">
    <location>
        <begin position="752"/>
        <end position="774"/>
    </location>
</feature>
<sequence length="910" mass="99993">MAVAITAPALTHFKDPSTSPLDPPMTEEQGSWFVSLVLVFIVIGSLTSGYLSERIGRKYTLILAVLTLILGWVTLYIAATLPLVVISRCISGSGFGIAMPSAYMLLSEVSLLRLRGALGVCNILIGNVAFLLSLILAALLPFNWIVPLSAIPCFIFLLLVYFLPESPLWLVKQNRVKEAETILTWLRGEDYPILQEVEELVHEVTQEADDITWQEKLQFLRTKQVIKPMLIMFAMFTMEASCGADLITFYSLDIIDKAKLTLDAYLLSTLIKAGFLVGNIISTPFMSKVGRRPQFILSTVLVALCTYTIAVCMYVDGTESTYYTVVQILAPVASILSTVCYSFGLGPVLFALVGEVYPSRVKGFCCSLTLSFRYLMVGVNMKFFPTMYILIGLQGVFLFCGTMSVLNVVFGFFFMPETQGLSLTELSKLFGEPLAPKIKEGKMYSAFIAILPGFGSGMSMAITGPALAHYKHPEWTPLEYPMSEDEGSWFVSIALIFTMTGTLSSGILADRFGRKRTLILSTSIILLGWVLLYLSEDFYLLLVSRCIGGLGCGITMPSGYMLLSEIALLRLRGVLGVCNTLIGNVAFLTSLVLAALCPFSWLIPLSSIPCLAFLCLVWFMPESPLWYVKRGRVEEAETTLGLLRGDNYPILAEMKDLLFVASQQTGSVSCGQKIQYLTSRQVIRPLSIMCTLFTFQALCGADLITYYSLDIIHKAQLAINPYLLSCLVQGGFTLGYMVSTPFLSKIGRRKQFIFSSLLTSFSMTSLGLCIFVDTSNSPYFATVVQVIAPCSAICSGLFYSLGLGPVLFALLGEIFPVRVKGMCCSLTLSFRYFMVFLNMKFFPTLYAMCGLSIVFLLCGSACLMAVVVAFFFMPETKGLTLAELASLFGEPIQEKVETSITEKPSGLAPA</sequence>
<comment type="caution">
    <text evidence="10">The sequence shown here is derived from an EMBL/GenBank/DDBJ whole genome shotgun (WGS) entry which is preliminary data.</text>
</comment>
<feature type="transmembrane region" description="Helical" evidence="8">
    <location>
        <begin position="328"/>
        <end position="352"/>
    </location>
</feature>
<dbReference type="Gene3D" id="1.20.1250.20">
    <property type="entry name" value="MFS general substrate transporter like domains"/>
    <property type="match status" value="2"/>
</dbReference>
<feature type="transmembrane region" description="Helical" evidence="8">
    <location>
        <begin position="574"/>
        <end position="595"/>
    </location>
</feature>
<feature type="transmembrane region" description="Helical" evidence="8">
    <location>
        <begin position="144"/>
        <end position="163"/>
    </location>
</feature>
<feature type="transmembrane region" description="Helical" evidence="8">
    <location>
        <begin position="59"/>
        <end position="79"/>
    </location>
</feature>
<evidence type="ECO:0000259" key="9">
    <source>
        <dbReference type="PROSITE" id="PS50850"/>
    </source>
</evidence>
<proteinExistence type="predicted"/>
<evidence type="ECO:0000256" key="7">
    <source>
        <dbReference type="ARBA" id="ARBA00023136"/>
    </source>
</evidence>
<keyword evidence="2" id="KW-0813">Transport</keyword>
<dbReference type="InterPro" id="IPR050549">
    <property type="entry name" value="MFS_Trehalose_Transporter"/>
</dbReference>
<evidence type="ECO:0000256" key="3">
    <source>
        <dbReference type="ARBA" id="ARBA00022475"/>
    </source>
</evidence>
<feature type="transmembrane region" description="Helical" evidence="8">
    <location>
        <begin position="85"/>
        <end position="106"/>
    </location>
</feature>
<feature type="transmembrane region" description="Helical" evidence="8">
    <location>
        <begin position="264"/>
        <end position="283"/>
    </location>
</feature>
<evidence type="ECO:0000313" key="11">
    <source>
        <dbReference type="Proteomes" id="UP000318571"/>
    </source>
</evidence>
<gene>
    <name evidence="10" type="ORF">TCAL_06963</name>
</gene>
<feature type="transmembrane region" description="Helical" evidence="8">
    <location>
        <begin position="446"/>
        <end position="468"/>
    </location>
</feature>
<dbReference type="SUPFAM" id="SSF103473">
    <property type="entry name" value="MFS general substrate transporter"/>
    <property type="match status" value="2"/>
</dbReference>
<dbReference type="PROSITE" id="PS50850">
    <property type="entry name" value="MFS"/>
    <property type="match status" value="2"/>
</dbReference>
<dbReference type="InterPro" id="IPR005829">
    <property type="entry name" value="Sugar_transporter_CS"/>
</dbReference>
<dbReference type="PROSITE" id="PS00217">
    <property type="entry name" value="SUGAR_TRANSPORT_2"/>
    <property type="match status" value="1"/>
</dbReference>
<feature type="transmembrane region" description="Helical" evidence="8">
    <location>
        <begin position="295"/>
        <end position="316"/>
    </location>
</feature>
<feature type="transmembrane region" description="Helical" evidence="8">
    <location>
        <begin position="822"/>
        <end position="839"/>
    </location>
</feature>
<keyword evidence="6 8" id="KW-1133">Transmembrane helix</keyword>
<feature type="transmembrane region" description="Helical" evidence="8">
    <location>
        <begin position="488"/>
        <end position="509"/>
    </location>
</feature>
<feature type="transmembrane region" description="Helical" evidence="8">
    <location>
        <begin position="686"/>
        <end position="709"/>
    </location>
</feature>
<evidence type="ECO:0000256" key="6">
    <source>
        <dbReference type="ARBA" id="ARBA00022989"/>
    </source>
</evidence>
<dbReference type="InterPro" id="IPR036259">
    <property type="entry name" value="MFS_trans_sf"/>
</dbReference>
<feature type="transmembrane region" description="Helical" evidence="8">
    <location>
        <begin position="516"/>
        <end position="534"/>
    </location>
</feature>
<dbReference type="InterPro" id="IPR020846">
    <property type="entry name" value="MFS_dom"/>
</dbReference>
<dbReference type="Proteomes" id="UP000318571">
    <property type="component" value="Chromosome 5"/>
</dbReference>
<feature type="transmembrane region" description="Helical" evidence="8">
    <location>
        <begin position="230"/>
        <end position="252"/>
    </location>
</feature>
<dbReference type="Pfam" id="PF00083">
    <property type="entry name" value="Sugar_tr"/>
    <property type="match status" value="2"/>
</dbReference>
<feature type="domain" description="Major facilitator superfamily (MFS) profile" evidence="9">
    <location>
        <begin position="445"/>
        <end position="877"/>
    </location>
</feature>
<dbReference type="GO" id="GO:0022857">
    <property type="term" value="F:transmembrane transporter activity"/>
    <property type="evidence" value="ECO:0007669"/>
    <property type="project" value="InterPro"/>
</dbReference>
<keyword evidence="4" id="KW-0762">Sugar transport</keyword>